<dbReference type="OrthoDB" id="1925347at2759"/>
<dbReference type="Proteomes" id="UP000242715">
    <property type="component" value="Unassembled WGS sequence"/>
</dbReference>
<keyword evidence="1" id="KW-0472">Membrane</keyword>
<evidence type="ECO:0008006" key="5">
    <source>
        <dbReference type="Google" id="ProtNLM"/>
    </source>
</evidence>
<dbReference type="PANTHER" id="PTHR33512:SF10">
    <property type="entry name" value="PLANT_F17O14-7 PROTEIN"/>
    <property type="match status" value="1"/>
</dbReference>
<gene>
    <name evidence="3" type="ORF">TSUD_367880</name>
</gene>
<evidence type="ECO:0000256" key="2">
    <source>
        <dbReference type="SAM" id="SignalP"/>
    </source>
</evidence>
<dbReference type="AlphaFoldDB" id="A0A2Z6LX93"/>
<evidence type="ECO:0000313" key="3">
    <source>
        <dbReference type="EMBL" id="GAU16841.1"/>
    </source>
</evidence>
<feature type="transmembrane region" description="Helical" evidence="1">
    <location>
        <begin position="230"/>
        <end position="253"/>
    </location>
</feature>
<dbReference type="EMBL" id="DF973164">
    <property type="protein sequence ID" value="GAU16841.1"/>
    <property type="molecule type" value="Genomic_DNA"/>
</dbReference>
<organism evidence="3 4">
    <name type="scientific">Trifolium subterraneum</name>
    <name type="common">Subterranean clover</name>
    <dbReference type="NCBI Taxonomy" id="3900"/>
    <lineage>
        <taxon>Eukaryota</taxon>
        <taxon>Viridiplantae</taxon>
        <taxon>Streptophyta</taxon>
        <taxon>Embryophyta</taxon>
        <taxon>Tracheophyta</taxon>
        <taxon>Spermatophyta</taxon>
        <taxon>Magnoliopsida</taxon>
        <taxon>eudicotyledons</taxon>
        <taxon>Gunneridae</taxon>
        <taxon>Pentapetalae</taxon>
        <taxon>rosids</taxon>
        <taxon>fabids</taxon>
        <taxon>Fabales</taxon>
        <taxon>Fabaceae</taxon>
        <taxon>Papilionoideae</taxon>
        <taxon>50 kb inversion clade</taxon>
        <taxon>NPAAA clade</taxon>
        <taxon>Hologalegina</taxon>
        <taxon>IRL clade</taxon>
        <taxon>Trifolieae</taxon>
        <taxon>Trifolium</taxon>
    </lineage>
</organism>
<keyword evidence="1" id="KW-0812">Transmembrane</keyword>
<feature type="chain" id="PRO_5016306965" description="Malectin-like domain-containing protein" evidence="2">
    <location>
        <begin position="26"/>
        <end position="301"/>
    </location>
</feature>
<feature type="signal peptide" evidence="2">
    <location>
        <begin position="1"/>
        <end position="25"/>
    </location>
</feature>
<dbReference type="Pfam" id="PF06697">
    <property type="entry name" value="DUF1191"/>
    <property type="match status" value="1"/>
</dbReference>
<protein>
    <recommendedName>
        <fullName evidence="5">Malectin-like domain-containing protein</fullName>
    </recommendedName>
</protein>
<dbReference type="PANTHER" id="PTHR33512">
    <property type="entry name" value="PROTEIN, PUTATIVE (DUF1191)-RELATED"/>
    <property type="match status" value="1"/>
</dbReference>
<proteinExistence type="predicted"/>
<keyword evidence="1" id="KW-1133">Transmembrane helix</keyword>
<reference evidence="4" key="1">
    <citation type="journal article" date="2017" name="Front. Plant Sci.">
        <title>Climate Clever Clovers: New Paradigm to Reduce the Environmental Footprint of Ruminants by Breeding Low Methanogenic Forages Utilizing Haplotype Variation.</title>
        <authorList>
            <person name="Kaur P."/>
            <person name="Appels R."/>
            <person name="Bayer P.E."/>
            <person name="Keeble-Gagnere G."/>
            <person name="Wang J."/>
            <person name="Hirakawa H."/>
            <person name="Shirasawa K."/>
            <person name="Vercoe P."/>
            <person name="Stefanova K."/>
            <person name="Durmic Z."/>
            <person name="Nichols P."/>
            <person name="Revell C."/>
            <person name="Isobe S.N."/>
            <person name="Edwards D."/>
            <person name="Erskine W."/>
        </authorList>
    </citation>
    <scope>NUCLEOTIDE SEQUENCE [LARGE SCALE GENOMIC DNA]</scope>
    <source>
        <strain evidence="4">cv. Daliak</strain>
    </source>
</reference>
<accession>A0A2Z6LX93</accession>
<dbReference type="GO" id="GO:0016020">
    <property type="term" value="C:membrane"/>
    <property type="evidence" value="ECO:0007669"/>
    <property type="project" value="TreeGrafter"/>
</dbReference>
<dbReference type="InterPro" id="IPR010605">
    <property type="entry name" value="DUF1191"/>
</dbReference>
<keyword evidence="4" id="KW-1185">Reference proteome</keyword>
<evidence type="ECO:0000256" key="1">
    <source>
        <dbReference type="SAM" id="Phobius"/>
    </source>
</evidence>
<name>A0A2Z6LX93_TRISU</name>
<keyword evidence="2" id="KW-0732">Signal</keyword>
<sequence length="301" mass="33061">MAMHLFLPIFSLSLLLSLPFENATSSKDLNTLLQDCAFKALSSPKTGLPYDAKVPNNLTGVKVSAMRLISGSLRTRGVQNYNEFHIPIGVIEKPYVKRLVLVYQNLGNFSEKYYPLPNGFSYLTPVLGLLSYSGVNLSATKLPELDLRASVDKPISIKFSNVKSVPHGSLSKCVYFDLNGSVHFDIVFHGNVCKTVKQGHFSIVVKSNNASSPVPIVHAGTKKTTMNLKAWIIIGFSSVGGCILLMLVCLLVVKVLRRMKLKQMELESENNEALVIKHYAGTKSPVAGAIRTLPTMDMQFV</sequence>
<evidence type="ECO:0000313" key="4">
    <source>
        <dbReference type="Proteomes" id="UP000242715"/>
    </source>
</evidence>